<sequence>MTAIPSGPSGSEPVVFHVLPVGGGIVVMSALPGAAGDFKGDMEHIASWTPAMVFSVVEAAELTAMGAEALGPRVQDKGARWVHLPVPQGAVPDVALETAWPEVSARARKALLGGGRVVVNSPAGGGRAGMIVLRLMIEAGEAADEALERLSGVHLPAIGTEAQTAWAMKAPREAATFIRHR</sequence>
<dbReference type="RefSeq" id="WP_058245909.1">
    <property type="nucleotide sequence ID" value="NZ_CYSE01000001.1"/>
</dbReference>
<dbReference type="OrthoDB" id="9806482at2"/>
<dbReference type="InterPro" id="IPR029021">
    <property type="entry name" value="Prot-tyrosine_phosphatase-like"/>
</dbReference>
<dbReference type="SUPFAM" id="SSF52799">
    <property type="entry name" value="(Phosphotyrosine protein) phosphatases II"/>
    <property type="match status" value="1"/>
</dbReference>
<name>A0A0P1GGC3_9RHOB</name>
<dbReference type="AlphaFoldDB" id="A0A0P1GGC3"/>
<keyword evidence="2" id="KW-1185">Reference proteome</keyword>
<accession>A0A0P1GGC3</accession>
<gene>
    <name evidence="1" type="ORF">TRN7648_00345</name>
</gene>
<proteinExistence type="predicted"/>
<organism evidence="1 2">
    <name type="scientific">Tropicibacter naphthalenivorans</name>
    <dbReference type="NCBI Taxonomy" id="441103"/>
    <lineage>
        <taxon>Bacteria</taxon>
        <taxon>Pseudomonadati</taxon>
        <taxon>Pseudomonadota</taxon>
        <taxon>Alphaproteobacteria</taxon>
        <taxon>Rhodobacterales</taxon>
        <taxon>Roseobacteraceae</taxon>
        <taxon>Tropicibacter</taxon>
    </lineage>
</organism>
<protein>
    <submittedName>
        <fullName evidence="1">Uncharacterized protein</fullName>
    </submittedName>
</protein>
<dbReference type="Proteomes" id="UP000054935">
    <property type="component" value="Unassembled WGS sequence"/>
</dbReference>
<dbReference type="STRING" id="441103.TRN7648_00345"/>
<reference evidence="1 2" key="1">
    <citation type="submission" date="2015-09" db="EMBL/GenBank/DDBJ databases">
        <authorList>
            <consortium name="Swine Surveillance"/>
        </authorList>
    </citation>
    <scope>NUCLEOTIDE SEQUENCE [LARGE SCALE GENOMIC DNA]</scope>
    <source>
        <strain evidence="1 2">CECT 7648</strain>
    </source>
</reference>
<evidence type="ECO:0000313" key="1">
    <source>
        <dbReference type="EMBL" id="CUH75254.1"/>
    </source>
</evidence>
<evidence type="ECO:0000313" key="2">
    <source>
        <dbReference type="Proteomes" id="UP000054935"/>
    </source>
</evidence>
<dbReference type="EMBL" id="CYSE01000001">
    <property type="protein sequence ID" value="CUH75254.1"/>
    <property type="molecule type" value="Genomic_DNA"/>
</dbReference>
<dbReference type="Gene3D" id="3.90.190.10">
    <property type="entry name" value="Protein tyrosine phosphatase superfamily"/>
    <property type="match status" value="1"/>
</dbReference>